<dbReference type="Proteomes" id="UP001610432">
    <property type="component" value="Unassembled WGS sequence"/>
</dbReference>
<reference evidence="1 2" key="1">
    <citation type="submission" date="2024-07" db="EMBL/GenBank/DDBJ databases">
        <title>Section-level genome sequencing and comparative genomics of Aspergillus sections Usti and Cavernicolus.</title>
        <authorList>
            <consortium name="Lawrence Berkeley National Laboratory"/>
            <person name="Nybo J.L."/>
            <person name="Vesth T.C."/>
            <person name="Theobald S."/>
            <person name="Frisvad J.C."/>
            <person name="Larsen T.O."/>
            <person name="Kjaerboelling I."/>
            <person name="Rothschild-Mancinelli K."/>
            <person name="Lyhne E.K."/>
            <person name="Kogle M.E."/>
            <person name="Barry K."/>
            <person name="Clum A."/>
            <person name="Na H."/>
            <person name="Ledsgaard L."/>
            <person name="Lin J."/>
            <person name="Lipzen A."/>
            <person name="Kuo A."/>
            <person name="Riley R."/>
            <person name="Mondo S."/>
            <person name="Labutti K."/>
            <person name="Haridas S."/>
            <person name="Pangalinan J."/>
            <person name="Salamov A.A."/>
            <person name="Simmons B.A."/>
            <person name="Magnuson J.K."/>
            <person name="Chen J."/>
            <person name="Drula E."/>
            <person name="Henrissat B."/>
            <person name="Wiebenga A."/>
            <person name="Lubbers R.J."/>
            <person name="Gomes A.C."/>
            <person name="Macurrencykelacurrency M.R."/>
            <person name="Stajich J."/>
            <person name="Grigoriev I.V."/>
            <person name="Mortensen U.H."/>
            <person name="De Vries R.P."/>
            <person name="Baker S.E."/>
            <person name="Andersen M.R."/>
        </authorList>
    </citation>
    <scope>NUCLEOTIDE SEQUENCE [LARGE SCALE GENOMIC DNA]</scope>
    <source>
        <strain evidence="1 2">CBS 449.75</strain>
    </source>
</reference>
<organism evidence="1 2">
    <name type="scientific">Aspergillus lucknowensis</name>
    <dbReference type="NCBI Taxonomy" id="176173"/>
    <lineage>
        <taxon>Eukaryota</taxon>
        <taxon>Fungi</taxon>
        <taxon>Dikarya</taxon>
        <taxon>Ascomycota</taxon>
        <taxon>Pezizomycotina</taxon>
        <taxon>Eurotiomycetes</taxon>
        <taxon>Eurotiomycetidae</taxon>
        <taxon>Eurotiales</taxon>
        <taxon>Aspergillaceae</taxon>
        <taxon>Aspergillus</taxon>
        <taxon>Aspergillus subgen. Nidulantes</taxon>
    </lineage>
</organism>
<keyword evidence="2" id="KW-1185">Reference proteome</keyword>
<dbReference type="RefSeq" id="XP_070889949.1">
    <property type="nucleotide sequence ID" value="XM_071025610.1"/>
</dbReference>
<name>A0ABR4M2E7_9EURO</name>
<sequence length="231" mass="26119">MLWVGWDENQKWEKDGMAMDESGRWSRLLNLRIQSGVCNLSLQSGVCSSFFIIVLNRSASDGLSTLWKVVLLSLSFNTTTKLCQQHTLSPFLFSSFFTFSSHDSLLSRAQIRGYDCFPTNDDPRLWRIQTLPVAPTARRDKLTTQISIVNGRNRKCRLIIRQKVFQGSGAGSFRPGEPPRYPKEAPKALYTSPLHSCFLLLSLSLPSPNACFRFLFFAFRLQSLSCAAHGQ</sequence>
<protein>
    <submittedName>
        <fullName evidence="1">Uncharacterized protein</fullName>
    </submittedName>
</protein>
<gene>
    <name evidence="1" type="ORF">BJX67DRAFT_212204</name>
</gene>
<dbReference type="EMBL" id="JBFXLQ010000004">
    <property type="protein sequence ID" value="KAL2870970.1"/>
    <property type="molecule type" value="Genomic_DNA"/>
</dbReference>
<proteinExistence type="predicted"/>
<accession>A0ABR4M2E7</accession>
<dbReference type="GeneID" id="98140682"/>
<comment type="caution">
    <text evidence="1">The sequence shown here is derived from an EMBL/GenBank/DDBJ whole genome shotgun (WGS) entry which is preliminary data.</text>
</comment>
<evidence type="ECO:0000313" key="2">
    <source>
        <dbReference type="Proteomes" id="UP001610432"/>
    </source>
</evidence>
<evidence type="ECO:0000313" key="1">
    <source>
        <dbReference type="EMBL" id="KAL2870970.1"/>
    </source>
</evidence>